<sequence length="297" mass="32111">MAAHQPQYSPKQISEALLSSESSVKRWCDSGAIPTVRTAGGHRRITLDGLQHYLRTSGRALVAPEVLGLPMLGVARCQSIPGESTSDSADFCRMISVGDEAGCRRLLRKRLQDGGSRSEVVGGLVTEAMHEMGDAWKSKEVDPYQERRACAICIRLIDEMKSELPSCSESAPTAIGGTPSGDPYQVPTALVDLALRESGWNTINLGSDLPLESFRQAAFDHDAKLVWMSVSSISNATTFVAEEVRFAGQLNDDVTLIMGGRALTDSIRSRMRYTAHCDNLQQLSALAAVMLLDLAGN</sequence>
<evidence type="ECO:0000313" key="2">
    <source>
        <dbReference type="EMBL" id="TWU47365.1"/>
    </source>
</evidence>
<dbReference type="GO" id="GO:0031419">
    <property type="term" value="F:cobalamin binding"/>
    <property type="evidence" value="ECO:0007669"/>
    <property type="project" value="InterPro"/>
</dbReference>
<protein>
    <submittedName>
        <fullName evidence="2">Methylaspartate mutase subunit S</fullName>
    </submittedName>
</protein>
<dbReference type="Proteomes" id="UP000318288">
    <property type="component" value="Unassembled WGS sequence"/>
</dbReference>
<dbReference type="OrthoDB" id="264258at2"/>
<feature type="domain" description="B12-binding" evidence="1">
    <location>
        <begin position="171"/>
        <end position="297"/>
    </location>
</feature>
<dbReference type="InterPro" id="IPR036724">
    <property type="entry name" value="Cobalamin-bd_sf"/>
</dbReference>
<proteinExistence type="predicted"/>
<accession>A0A5C6EFT0</accession>
<dbReference type="GO" id="GO:0046872">
    <property type="term" value="F:metal ion binding"/>
    <property type="evidence" value="ECO:0007669"/>
    <property type="project" value="InterPro"/>
</dbReference>
<dbReference type="Gene3D" id="1.10.1240.10">
    <property type="entry name" value="Methionine synthase domain"/>
    <property type="match status" value="1"/>
</dbReference>
<evidence type="ECO:0000259" key="1">
    <source>
        <dbReference type="PROSITE" id="PS51332"/>
    </source>
</evidence>
<dbReference type="RefSeq" id="WP_146461101.1">
    <property type="nucleotide sequence ID" value="NZ_SJPW01000007.1"/>
</dbReference>
<dbReference type="SUPFAM" id="SSF52242">
    <property type="entry name" value="Cobalamin (vitamin B12)-binding domain"/>
    <property type="match status" value="1"/>
</dbReference>
<comment type="caution">
    <text evidence="2">The sequence shown here is derived from an EMBL/GenBank/DDBJ whole genome shotgun (WGS) entry which is preliminary data.</text>
</comment>
<gene>
    <name evidence="2" type="ORF">Poly51_51650</name>
</gene>
<dbReference type="InterPro" id="IPR003759">
    <property type="entry name" value="Cbl-bd_cap"/>
</dbReference>
<dbReference type="PROSITE" id="PS51332">
    <property type="entry name" value="B12_BINDING"/>
    <property type="match status" value="1"/>
</dbReference>
<dbReference type="AlphaFoldDB" id="A0A5C6EFT0"/>
<evidence type="ECO:0000313" key="3">
    <source>
        <dbReference type="Proteomes" id="UP000318288"/>
    </source>
</evidence>
<reference evidence="2 3" key="1">
    <citation type="submission" date="2019-02" db="EMBL/GenBank/DDBJ databases">
        <title>Deep-cultivation of Planctomycetes and their phenomic and genomic characterization uncovers novel biology.</title>
        <authorList>
            <person name="Wiegand S."/>
            <person name="Jogler M."/>
            <person name="Boedeker C."/>
            <person name="Pinto D."/>
            <person name="Vollmers J."/>
            <person name="Rivas-Marin E."/>
            <person name="Kohn T."/>
            <person name="Peeters S.H."/>
            <person name="Heuer A."/>
            <person name="Rast P."/>
            <person name="Oberbeckmann S."/>
            <person name="Bunk B."/>
            <person name="Jeske O."/>
            <person name="Meyerdierks A."/>
            <person name="Storesund J.E."/>
            <person name="Kallscheuer N."/>
            <person name="Luecker S."/>
            <person name="Lage O.M."/>
            <person name="Pohl T."/>
            <person name="Merkel B.J."/>
            <person name="Hornburger P."/>
            <person name="Mueller R.-W."/>
            <person name="Bruemmer F."/>
            <person name="Labrenz M."/>
            <person name="Spormann A.M."/>
            <person name="Op Den Camp H."/>
            <person name="Overmann J."/>
            <person name="Amann R."/>
            <person name="Jetten M.S.M."/>
            <person name="Mascher T."/>
            <person name="Medema M.H."/>
            <person name="Devos D.P."/>
            <person name="Kaster A.-K."/>
            <person name="Ovreas L."/>
            <person name="Rohde M."/>
            <person name="Galperin M.Y."/>
            <person name="Jogler C."/>
        </authorList>
    </citation>
    <scope>NUCLEOTIDE SEQUENCE [LARGE SCALE GENOMIC DNA]</scope>
    <source>
        <strain evidence="2 3">Poly51</strain>
    </source>
</reference>
<dbReference type="InterPro" id="IPR006158">
    <property type="entry name" value="Cobalamin-bd"/>
</dbReference>
<dbReference type="Pfam" id="PF02607">
    <property type="entry name" value="B12-binding_2"/>
    <property type="match status" value="1"/>
</dbReference>
<organism evidence="2 3">
    <name type="scientific">Rubripirellula tenax</name>
    <dbReference type="NCBI Taxonomy" id="2528015"/>
    <lineage>
        <taxon>Bacteria</taxon>
        <taxon>Pseudomonadati</taxon>
        <taxon>Planctomycetota</taxon>
        <taxon>Planctomycetia</taxon>
        <taxon>Pirellulales</taxon>
        <taxon>Pirellulaceae</taxon>
        <taxon>Rubripirellula</taxon>
    </lineage>
</organism>
<dbReference type="InterPro" id="IPR036594">
    <property type="entry name" value="Meth_synthase_dom"/>
</dbReference>
<keyword evidence="3" id="KW-1185">Reference proteome</keyword>
<dbReference type="Gene3D" id="3.40.50.280">
    <property type="entry name" value="Cobalamin-binding domain"/>
    <property type="match status" value="1"/>
</dbReference>
<name>A0A5C6EFT0_9BACT</name>
<dbReference type="EMBL" id="SJPW01000007">
    <property type="protein sequence ID" value="TWU47365.1"/>
    <property type="molecule type" value="Genomic_DNA"/>
</dbReference>
<dbReference type="Pfam" id="PF02310">
    <property type="entry name" value="B12-binding"/>
    <property type="match status" value="1"/>
</dbReference>